<comment type="caution">
    <text evidence="1">The sequence shown here is derived from an EMBL/GenBank/DDBJ whole genome shotgun (WGS) entry which is preliminary data.</text>
</comment>
<name>A0A1F5JBS3_9BACT</name>
<gene>
    <name evidence="1" type="ORF">A3C26_00010</name>
</gene>
<organism evidence="1 2">
    <name type="scientific">Candidatus Daviesbacteria bacterium RIFCSPHIGHO2_02_FULL_39_12</name>
    <dbReference type="NCBI Taxonomy" id="1797770"/>
    <lineage>
        <taxon>Bacteria</taxon>
        <taxon>Candidatus Daviesiibacteriota</taxon>
    </lineage>
</organism>
<protein>
    <submittedName>
        <fullName evidence="1">Uncharacterized protein</fullName>
    </submittedName>
</protein>
<dbReference type="Gene3D" id="2.10.260.10">
    <property type="match status" value="1"/>
</dbReference>
<evidence type="ECO:0000313" key="2">
    <source>
        <dbReference type="Proteomes" id="UP000177042"/>
    </source>
</evidence>
<dbReference type="EMBL" id="MFCX01000016">
    <property type="protein sequence ID" value="OGE26087.1"/>
    <property type="molecule type" value="Genomic_DNA"/>
</dbReference>
<evidence type="ECO:0000313" key="1">
    <source>
        <dbReference type="EMBL" id="OGE26087.1"/>
    </source>
</evidence>
<dbReference type="Proteomes" id="UP000177042">
    <property type="component" value="Unassembled WGS sequence"/>
</dbReference>
<sequence>MKAVSIIRDRGQLTIPDSIRKVINWTTPMSAVSISVMKPDEIIIRPHSHKFDSNKIWENIRKSRSIKTKTNLSAVEILDKDRQNH</sequence>
<proteinExistence type="predicted"/>
<dbReference type="AlphaFoldDB" id="A0A1F5JBS3"/>
<accession>A0A1F5JBS3</accession>
<reference evidence="1 2" key="1">
    <citation type="journal article" date="2016" name="Nat. Commun.">
        <title>Thousands of microbial genomes shed light on interconnected biogeochemical processes in an aquifer system.</title>
        <authorList>
            <person name="Anantharaman K."/>
            <person name="Brown C.T."/>
            <person name="Hug L.A."/>
            <person name="Sharon I."/>
            <person name="Castelle C.J."/>
            <person name="Probst A.J."/>
            <person name="Thomas B.C."/>
            <person name="Singh A."/>
            <person name="Wilkins M.J."/>
            <person name="Karaoz U."/>
            <person name="Brodie E.L."/>
            <person name="Williams K.H."/>
            <person name="Hubbard S.S."/>
            <person name="Banfield J.F."/>
        </authorList>
    </citation>
    <scope>NUCLEOTIDE SEQUENCE [LARGE SCALE GENOMIC DNA]</scope>
</reference>